<evidence type="ECO:0008006" key="5">
    <source>
        <dbReference type="Google" id="ProtNLM"/>
    </source>
</evidence>
<comment type="caution">
    <text evidence="3">The sequence shown here is derived from an EMBL/GenBank/DDBJ whole genome shotgun (WGS) entry which is preliminary data.</text>
</comment>
<feature type="region of interest" description="Disordered" evidence="1">
    <location>
        <begin position="1"/>
        <end position="49"/>
    </location>
</feature>
<dbReference type="AlphaFoldDB" id="A0ABD6AYV5"/>
<keyword evidence="2" id="KW-0472">Membrane</keyword>
<evidence type="ECO:0000313" key="3">
    <source>
        <dbReference type="EMBL" id="MFD1514742.1"/>
    </source>
</evidence>
<accession>A0ABD6AYV5</accession>
<dbReference type="Proteomes" id="UP001597187">
    <property type="component" value="Unassembled WGS sequence"/>
</dbReference>
<feature type="compositionally biased region" description="Basic and acidic residues" evidence="1">
    <location>
        <begin position="31"/>
        <end position="43"/>
    </location>
</feature>
<reference evidence="3 4" key="1">
    <citation type="journal article" date="2019" name="Int. J. Syst. Evol. Microbiol.">
        <title>The Global Catalogue of Microorganisms (GCM) 10K type strain sequencing project: providing services to taxonomists for standard genome sequencing and annotation.</title>
        <authorList>
            <consortium name="The Broad Institute Genomics Platform"/>
            <consortium name="The Broad Institute Genome Sequencing Center for Infectious Disease"/>
            <person name="Wu L."/>
            <person name="Ma J."/>
        </authorList>
    </citation>
    <scope>NUCLEOTIDE SEQUENCE [LARGE SCALE GENOMIC DNA]</scope>
    <source>
        <strain evidence="3 4">CGMCC 1.12563</strain>
    </source>
</reference>
<dbReference type="Pfam" id="PF25932">
    <property type="entry name" value="DUF7977"/>
    <property type="match status" value="1"/>
</dbReference>
<gene>
    <name evidence="3" type="ORF">ACFSBT_15785</name>
</gene>
<keyword evidence="4" id="KW-1185">Reference proteome</keyword>
<dbReference type="InterPro" id="IPR058283">
    <property type="entry name" value="DUF7977"/>
</dbReference>
<keyword evidence="2" id="KW-0812">Transmembrane</keyword>
<name>A0ABD6AYV5_9EURY</name>
<sequence length="122" mass="12812">MAEDATGDTTNGDDGAGGYVHDPATFDDGDDPGREEDPGDVRTTRAYHPEVPQSGEFGAKGWVLVGAIFVAFVCVPTAILLVPYSTGFIESLGLTWRDAYLTLPLVPALVLGSLAVWVAVSD</sequence>
<keyword evidence="2" id="KW-1133">Transmembrane helix</keyword>
<evidence type="ECO:0000256" key="1">
    <source>
        <dbReference type="SAM" id="MobiDB-lite"/>
    </source>
</evidence>
<dbReference type="EMBL" id="JBHUDC010000008">
    <property type="protein sequence ID" value="MFD1514742.1"/>
    <property type="molecule type" value="Genomic_DNA"/>
</dbReference>
<feature type="transmembrane region" description="Helical" evidence="2">
    <location>
        <begin position="62"/>
        <end position="84"/>
    </location>
</feature>
<protein>
    <recommendedName>
        <fullName evidence="5">Cox cluster protein</fullName>
    </recommendedName>
</protein>
<dbReference type="RefSeq" id="WP_250874681.1">
    <property type="nucleotide sequence ID" value="NZ_JALXFV010000008.1"/>
</dbReference>
<organism evidence="3 4">
    <name type="scientific">Halomarina rubra</name>
    <dbReference type="NCBI Taxonomy" id="2071873"/>
    <lineage>
        <taxon>Archaea</taxon>
        <taxon>Methanobacteriati</taxon>
        <taxon>Methanobacteriota</taxon>
        <taxon>Stenosarchaea group</taxon>
        <taxon>Halobacteria</taxon>
        <taxon>Halobacteriales</taxon>
        <taxon>Natronomonadaceae</taxon>
        <taxon>Halomarina</taxon>
    </lineage>
</organism>
<proteinExistence type="predicted"/>
<evidence type="ECO:0000313" key="4">
    <source>
        <dbReference type="Proteomes" id="UP001597187"/>
    </source>
</evidence>
<evidence type="ECO:0000256" key="2">
    <source>
        <dbReference type="SAM" id="Phobius"/>
    </source>
</evidence>
<feature type="transmembrane region" description="Helical" evidence="2">
    <location>
        <begin position="99"/>
        <end position="120"/>
    </location>
</feature>